<dbReference type="AlphaFoldDB" id="A0AAD9Q931"/>
<reference evidence="2" key="2">
    <citation type="journal article" date="2023" name="Science">
        <title>Genomic signatures of disease resistance in endangered staghorn corals.</title>
        <authorList>
            <person name="Vollmer S.V."/>
            <person name="Selwyn J.D."/>
            <person name="Despard B.A."/>
            <person name="Roesel C.L."/>
        </authorList>
    </citation>
    <scope>NUCLEOTIDE SEQUENCE</scope>
    <source>
        <strain evidence="2">K2</strain>
    </source>
</reference>
<evidence type="ECO:0000313" key="3">
    <source>
        <dbReference type="Proteomes" id="UP001249851"/>
    </source>
</evidence>
<dbReference type="EMBL" id="JARQWQ010000052">
    <property type="protein sequence ID" value="KAK2556988.1"/>
    <property type="molecule type" value="Genomic_DNA"/>
</dbReference>
<gene>
    <name evidence="2" type="ORF">P5673_020834</name>
</gene>
<feature type="non-terminal residue" evidence="2">
    <location>
        <position position="1"/>
    </location>
</feature>
<reference evidence="2" key="1">
    <citation type="journal article" date="2023" name="G3 (Bethesda)">
        <title>Whole genome assembly and annotation of the endangered Caribbean coral Acropora cervicornis.</title>
        <authorList>
            <person name="Selwyn J.D."/>
            <person name="Vollmer S.V."/>
        </authorList>
    </citation>
    <scope>NUCLEOTIDE SEQUENCE</scope>
    <source>
        <strain evidence="2">K2</strain>
    </source>
</reference>
<dbReference type="Proteomes" id="UP001249851">
    <property type="component" value="Unassembled WGS sequence"/>
</dbReference>
<evidence type="ECO:0000256" key="1">
    <source>
        <dbReference type="SAM" id="MobiDB-lite"/>
    </source>
</evidence>
<proteinExistence type="predicted"/>
<organism evidence="2 3">
    <name type="scientific">Acropora cervicornis</name>
    <name type="common">Staghorn coral</name>
    <dbReference type="NCBI Taxonomy" id="6130"/>
    <lineage>
        <taxon>Eukaryota</taxon>
        <taxon>Metazoa</taxon>
        <taxon>Cnidaria</taxon>
        <taxon>Anthozoa</taxon>
        <taxon>Hexacorallia</taxon>
        <taxon>Scleractinia</taxon>
        <taxon>Astrocoeniina</taxon>
        <taxon>Acroporidae</taxon>
        <taxon>Acropora</taxon>
    </lineage>
</organism>
<comment type="caution">
    <text evidence="2">The sequence shown here is derived from an EMBL/GenBank/DDBJ whole genome shotgun (WGS) entry which is preliminary data.</text>
</comment>
<name>A0AAD9Q931_ACRCE</name>
<feature type="region of interest" description="Disordered" evidence="1">
    <location>
        <begin position="1"/>
        <end position="25"/>
    </location>
</feature>
<sequence>MRNLNSSSPAIEGEPSTGHQDTTLDLNVSCIEPGTSVSTSSSENTTVELNPFFISERLI</sequence>
<evidence type="ECO:0000313" key="2">
    <source>
        <dbReference type="EMBL" id="KAK2556988.1"/>
    </source>
</evidence>
<protein>
    <submittedName>
        <fullName evidence="2">Uncharacterized protein</fullName>
    </submittedName>
</protein>
<keyword evidence="3" id="KW-1185">Reference proteome</keyword>
<accession>A0AAD9Q931</accession>